<dbReference type="NCBIfam" id="TIGR00787">
    <property type="entry name" value="dctP"/>
    <property type="match status" value="1"/>
</dbReference>
<dbReference type="Pfam" id="PF03480">
    <property type="entry name" value="DctP"/>
    <property type="match status" value="1"/>
</dbReference>
<comment type="caution">
    <text evidence="3">The sequence shown here is derived from an EMBL/GenBank/DDBJ whole genome shotgun (WGS) entry which is preliminary data.</text>
</comment>
<evidence type="ECO:0000256" key="2">
    <source>
        <dbReference type="SAM" id="SignalP"/>
    </source>
</evidence>
<dbReference type="Gene3D" id="3.40.190.170">
    <property type="entry name" value="Bacterial extracellular solute-binding protein, family 7"/>
    <property type="match status" value="1"/>
</dbReference>
<name>A0A850NIK9_9FLAO</name>
<evidence type="ECO:0000256" key="1">
    <source>
        <dbReference type="ARBA" id="ARBA00022729"/>
    </source>
</evidence>
<dbReference type="GO" id="GO:0055085">
    <property type="term" value="P:transmembrane transport"/>
    <property type="evidence" value="ECO:0007669"/>
    <property type="project" value="InterPro"/>
</dbReference>
<dbReference type="NCBIfam" id="NF037995">
    <property type="entry name" value="TRAP_S1"/>
    <property type="match status" value="1"/>
</dbReference>
<dbReference type="PANTHER" id="PTHR33376">
    <property type="match status" value="1"/>
</dbReference>
<feature type="signal peptide" evidence="2">
    <location>
        <begin position="1"/>
        <end position="18"/>
    </location>
</feature>
<evidence type="ECO:0000313" key="3">
    <source>
        <dbReference type="EMBL" id="NVN19609.1"/>
    </source>
</evidence>
<dbReference type="AlphaFoldDB" id="A0A850NIK9"/>
<protein>
    <submittedName>
        <fullName evidence="3">DctP family TRAP transporter solute-binding subunit</fullName>
    </submittedName>
</protein>
<feature type="chain" id="PRO_5032711930" evidence="2">
    <location>
        <begin position="19"/>
        <end position="324"/>
    </location>
</feature>
<dbReference type="GO" id="GO:0030246">
    <property type="term" value="F:carbohydrate binding"/>
    <property type="evidence" value="ECO:0007669"/>
    <property type="project" value="TreeGrafter"/>
</dbReference>
<keyword evidence="4" id="KW-1185">Reference proteome</keyword>
<dbReference type="EMBL" id="WYET01000008">
    <property type="protein sequence ID" value="NVN19609.1"/>
    <property type="molecule type" value="Genomic_DNA"/>
</dbReference>
<dbReference type="InterPro" id="IPR018389">
    <property type="entry name" value="DctP_fam"/>
</dbReference>
<dbReference type="Proteomes" id="UP000558089">
    <property type="component" value="Unassembled WGS sequence"/>
</dbReference>
<dbReference type="PIRSF" id="PIRSF006470">
    <property type="entry name" value="DctB"/>
    <property type="match status" value="1"/>
</dbReference>
<accession>A0A850NIK9</accession>
<dbReference type="InterPro" id="IPR038404">
    <property type="entry name" value="TRAP_DctP_sf"/>
</dbReference>
<dbReference type="GO" id="GO:0030288">
    <property type="term" value="C:outer membrane-bounded periplasmic space"/>
    <property type="evidence" value="ECO:0007669"/>
    <property type="project" value="InterPro"/>
</dbReference>
<dbReference type="RefSeq" id="WP_176621146.1">
    <property type="nucleotide sequence ID" value="NZ_WYET01000008.1"/>
</dbReference>
<proteinExistence type="predicted"/>
<dbReference type="InterPro" id="IPR004682">
    <property type="entry name" value="TRAP_DctP"/>
</dbReference>
<evidence type="ECO:0000313" key="4">
    <source>
        <dbReference type="Proteomes" id="UP000558089"/>
    </source>
</evidence>
<dbReference type="PROSITE" id="PS51257">
    <property type="entry name" value="PROKAR_LIPOPROTEIN"/>
    <property type="match status" value="1"/>
</dbReference>
<sequence>MKTWFFLFFAIFLLSCQADEENVNSIKLAHSLGVKHPVHEAMVHMADLVAKKSEGKLKIEIYPSSQLGSEKQSLELLQIGSLGMTKVSAAVMENFSPDLKVLGYPYLFEDDAHRFKIYDGEIGKELLSGSEQFWLKGLTYFDAGNRSFYTKDTPIDSPKDLEGLKLRVMQSPTAIEMVKNFGGSPTPISWAELYTSLQQGVVDGAENNLPSFYTSKHYEVCKYFSKNEHTSIPDILVIGTLTWNKLNEQEKGWLMEAVEEATVLQRKLWEDAEREALTEIEKAGVKVSYPDKSLFEEKAKPMLQSLKEKNGHLYELIQEIKNAE</sequence>
<dbReference type="PANTHER" id="PTHR33376:SF2">
    <property type="entry name" value="DICARBOXYLATE-BINDING PERIPLASMIC PROTEIN"/>
    <property type="match status" value="1"/>
</dbReference>
<organism evidence="3 4">
    <name type="scientific">Flagellimonas chongwuensis</name>
    <dbReference type="NCBI Taxonomy" id="2697365"/>
    <lineage>
        <taxon>Bacteria</taxon>
        <taxon>Pseudomonadati</taxon>
        <taxon>Bacteroidota</taxon>
        <taxon>Flavobacteriia</taxon>
        <taxon>Flavobacteriales</taxon>
        <taxon>Flavobacteriaceae</taxon>
        <taxon>Flagellimonas</taxon>
    </lineage>
</organism>
<reference evidence="3 4" key="1">
    <citation type="submission" date="2020-01" db="EMBL/GenBank/DDBJ databases">
        <title>Draft Genome Analysis of Muricauda sp. HICW Isolated from coastal seawater of PR China.</title>
        <authorList>
            <person name="Chen M.-X."/>
        </authorList>
    </citation>
    <scope>NUCLEOTIDE SEQUENCE [LARGE SCALE GENOMIC DNA]</scope>
    <source>
        <strain evidence="3 4">HICW</strain>
    </source>
</reference>
<gene>
    <name evidence="3" type="ORF">GUA46_14765</name>
</gene>
<keyword evidence="1 2" id="KW-0732">Signal</keyword>
<dbReference type="CDD" id="cd13671">
    <property type="entry name" value="PBP2_TRAP_SBP_like_3"/>
    <property type="match status" value="1"/>
</dbReference>